<gene>
    <name evidence="1" type="ORF">F7R26_019765</name>
</gene>
<dbReference type="GeneID" id="98403166"/>
<sequence>MTGQWAKFHYNLRLMPLSSTQIGAIGENLLVNAVMKASDGRLSPFQPLADDDGIDVLFFDKETGNAVAIQLKCRTVTLYKAGTKERGNLVHFELRQTTFNEARRAYLVAALCDEALAGFEVTWLIPMSQIPVLARDISGKWVIRASKADNSADRYSSYRCASADDLANRIIEVCEAHGPAPMPALATEDAVPEPGFTT</sequence>
<proteinExistence type="predicted"/>
<evidence type="ECO:0000313" key="1">
    <source>
        <dbReference type="EMBL" id="QOT76335.1"/>
    </source>
</evidence>
<accession>A0A643FJ25</accession>
<dbReference type="EMBL" id="CP062803">
    <property type="protein sequence ID" value="QOT76335.1"/>
    <property type="molecule type" value="Genomic_DNA"/>
</dbReference>
<dbReference type="AlphaFoldDB" id="A0A643FJ25"/>
<dbReference type="RefSeq" id="WP_150992837.1">
    <property type="nucleotide sequence ID" value="NZ_CP062803.1"/>
</dbReference>
<protein>
    <submittedName>
        <fullName evidence="1">Uncharacterized protein</fullName>
    </submittedName>
</protein>
<reference evidence="1 2" key="1">
    <citation type="submission" date="2020-10" db="EMBL/GenBank/DDBJ databases">
        <title>Complete genome sequence of Cupriavidus basilensis CCUG 49340T.</title>
        <authorList>
            <person name="Salva-Serra F."/>
            <person name="Donoso R.A."/>
            <person name="Cho K.H."/>
            <person name="Yoo J.A."/>
            <person name="Lee K."/>
            <person name="Yoon S.-H."/>
            <person name="Perez-Pantoja D."/>
            <person name="Moore E.R.B."/>
        </authorList>
    </citation>
    <scope>NUCLEOTIDE SEQUENCE [LARGE SCALE GENOMIC DNA]</scope>
    <source>
        <strain evidence="2">CCUG 49340</strain>
    </source>
</reference>
<name>A0A643FJ25_9BURK</name>
<evidence type="ECO:0000313" key="2">
    <source>
        <dbReference type="Proteomes" id="UP000397656"/>
    </source>
</evidence>
<organism evidence="1 2">
    <name type="scientific">Cupriavidus basilensis</name>
    <dbReference type="NCBI Taxonomy" id="68895"/>
    <lineage>
        <taxon>Bacteria</taxon>
        <taxon>Pseudomonadati</taxon>
        <taxon>Pseudomonadota</taxon>
        <taxon>Betaproteobacteria</taxon>
        <taxon>Burkholderiales</taxon>
        <taxon>Burkholderiaceae</taxon>
        <taxon>Cupriavidus</taxon>
    </lineage>
</organism>
<dbReference type="Proteomes" id="UP000397656">
    <property type="component" value="Chromosome 1"/>
</dbReference>